<reference evidence="10 11" key="1">
    <citation type="submission" date="2020-03" db="EMBL/GenBank/DDBJ databases">
        <title>FDA dAtabase for Regulatory Grade micrObial Sequences (FDA-ARGOS): Supporting development and validation of Infectious Disease Dx tests.</title>
        <authorList>
            <person name="Campos J."/>
            <person name="Goldberg B."/>
            <person name="Tallon L."/>
            <person name="Sadzewicz L."/>
            <person name="Vavikolanu K."/>
            <person name="Mehta A."/>
            <person name="Aluvathingal J."/>
            <person name="Nadendla S."/>
            <person name="Nandy P."/>
            <person name="Geyer C."/>
            <person name="Yan Y."/>
            <person name="Sichtig H."/>
        </authorList>
    </citation>
    <scope>NUCLEOTIDE SEQUENCE [LARGE SCALE GENOMIC DNA]</scope>
    <source>
        <strain evidence="10 11">FDAARGOS_656</strain>
    </source>
</reference>
<dbReference type="InterPro" id="IPR002500">
    <property type="entry name" value="PAPS_reduct_dom"/>
</dbReference>
<dbReference type="GO" id="GO:0000245">
    <property type="term" value="P:spliceosomal complex assembly"/>
    <property type="evidence" value="ECO:0007669"/>
    <property type="project" value="TreeGrafter"/>
</dbReference>
<keyword evidence="3" id="KW-0507">mRNA processing</keyword>
<dbReference type="PANTHER" id="PTHR23205:SF0">
    <property type="entry name" value="SPLICING FACTOR 3A SUBUNIT 2"/>
    <property type="match status" value="1"/>
</dbReference>
<dbReference type="Pfam" id="PF16835">
    <property type="entry name" value="SF3A2"/>
    <property type="match status" value="1"/>
</dbReference>
<feature type="domain" description="U1-type" evidence="9">
    <location>
        <begin position="52"/>
        <end position="86"/>
    </location>
</feature>
<dbReference type="Pfam" id="PF12874">
    <property type="entry name" value="zf-met"/>
    <property type="match status" value="1"/>
</dbReference>
<dbReference type="GO" id="GO:0008270">
    <property type="term" value="F:zinc ion binding"/>
    <property type="evidence" value="ECO:0007669"/>
    <property type="project" value="UniProtKB-KW"/>
</dbReference>
<sequence>MDYSGRVNSKKGAGGIASNEDINIQTKQRVQELLSTHVLDIDNDPYVFRNHLGMLECKLCLTTHINESSYISHLGGRKHHLNLERRRILDEKQNKSREHQLSSQNILSINNIEKRSWKKIGKPIYKITKVRDPETLRTGILVNIKLPKITVKEPMFRIMSYYELTSKNQNSCRNFIEKYKSDDDDDAEDDDDSDGGDDNKYQYLVVSAEPYDNIAIVIPNKHEIDKPLEENKMSDSYWWYWDNDTKEFFLQVRRDIVNGVLTSDTHKNYQFDPELRESVKSKVLLSMEKLESSIDLHGLQEIAISYNGGKDCLVMLILLMATIHKKFSSSEMNNPSVNILPPDYKLDSIYINSETPFPQLVDFITSSTEYYHLNPIIIQKSLKDGFEYYLNEVNPRVKSVIVGIRHSDPYGETLQYEQMTDHNWPKFLRIHPILHWNYVDIWDFLIGCDVKYCEMYDQGYTSLGGINSTVPNPLLKLPNGKYQPAYMLKEDADNNERLGRVKK</sequence>
<organism evidence="10 11">
    <name type="scientific">Candida albicans</name>
    <name type="common">Yeast</name>
    <dbReference type="NCBI Taxonomy" id="5476"/>
    <lineage>
        <taxon>Eukaryota</taxon>
        <taxon>Fungi</taxon>
        <taxon>Dikarya</taxon>
        <taxon>Ascomycota</taxon>
        <taxon>Saccharomycotina</taxon>
        <taxon>Pichiomycetes</taxon>
        <taxon>Debaryomycetaceae</taxon>
        <taxon>Candida/Lodderomyces clade</taxon>
        <taxon>Candida</taxon>
    </lineage>
</organism>
<comment type="similarity">
    <text evidence="1">Belongs to the SF3A2 family.</text>
</comment>
<keyword evidence="5" id="KW-0862">Zinc</keyword>
<keyword evidence="7" id="KW-0539">Nucleus</keyword>
<dbReference type="SUPFAM" id="SSF52402">
    <property type="entry name" value="Adenine nucleotide alpha hydrolases-like"/>
    <property type="match status" value="1"/>
</dbReference>
<dbReference type="AlphaFoldDB" id="A0A8H6BV14"/>
<name>A0A8H6BV14_CANAX</name>
<evidence type="ECO:0000256" key="8">
    <source>
        <dbReference type="SAM" id="MobiDB-lite"/>
    </source>
</evidence>
<dbReference type="PANTHER" id="PTHR23205">
    <property type="entry name" value="SPLICING FACTOR 3A SUBUNIT 2"/>
    <property type="match status" value="1"/>
</dbReference>
<dbReference type="InterPro" id="IPR052092">
    <property type="entry name" value="SF3A2"/>
</dbReference>
<dbReference type="Gene3D" id="2.60.40.2690">
    <property type="match status" value="1"/>
</dbReference>
<evidence type="ECO:0000256" key="5">
    <source>
        <dbReference type="ARBA" id="ARBA00022833"/>
    </source>
</evidence>
<dbReference type="GO" id="GO:0005686">
    <property type="term" value="C:U2 snRNP"/>
    <property type="evidence" value="ECO:0007669"/>
    <property type="project" value="TreeGrafter"/>
</dbReference>
<feature type="region of interest" description="Disordered" evidence="8">
    <location>
        <begin position="179"/>
        <end position="199"/>
    </location>
</feature>
<dbReference type="GO" id="GO:0071013">
    <property type="term" value="C:catalytic step 2 spliceosome"/>
    <property type="evidence" value="ECO:0007669"/>
    <property type="project" value="TreeGrafter"/>
</dbReference>
<keyword evidence="4" id="KW-0863">Zinc-finger</keyword>
<evidence type="ECO:0000259" key="9">
    <source>
        <dbReference type="SMART" id="SM00451"/>
    </source>
</evidence>
<dbReference type="Pfam" id="PF01507">
    <property type="entry name" value="PAPS_reduct"/>
    <property type="match status" value="2"/>
</dbReference>
<dbReference type="InterPro" id="IPR013087">
    <property type="entry name" value="Znf_C2H2_type"/>
</dbReference>
<dbReference type="InterPro" id="IPR003604">
    <property type="entry name" value="Matrin/U1-like-C_Znf_C2H2"/>
</dbReference>
<comment type="caution">
    <text evidence="10">The sequence shown here is derived from an EMBL/GenBank/DDBJ whole genome shotgun (WGS) entry which is preliminary data.</text>
</comment>
<dbReference type="CDD" id="cd23948">
    <property type="entry name" value="FAD_synthase"/>
    <property type="match status" value="1"/>
</dbReference>
<evidence type="ECO:0000256" key="7">
    <source>
        <dbReference type="ARBA" id="ARBA00023242"/>
    </source>
</evidence>
<evidence type="ECO:0000313" key="11">
    <source>
        <dbReference type="Proteomes" id="UP000536275"/>
    </source>
</evidence>
<evidence type="ECO:0000256" key="4">
    <source>
        <dbReference type="ARBA" id="ARBA00022771"/>
    </source>
</evidence>
<dbReference type="GO" id="GO:0071004">
    <property type="term" value="C:U2-type prespliceosome"/>
    <property type="evidence" value="ECO:0007669"/>
    <property type="project" value="TreeGrafter"/>
</dbReference>
<protein>
    <submittedName>
        <fullName evidence="10">Phosphoadenosine phosphosulfate reductase family protein</fullName>
    </submittedName>
</protein>
<evidence type="ECO:0000256" key="1">
    <source>
        <dbReference type="ARBA" id="ARBA00008995"/>
    </source>
</evidence>
<evidence type="ECO:0000256" key="6">
    <source>
        <dbReference type="ARBA" id="ARBA00023187"/>
    </source>
</evidence>
<dbReference type="SMART" id="SM00451">
    <property type="entry name" value="ZnF_U1"/>
    <property type="match status" value="1"/>
</dbReference>
<keyword evidence="3" id="KW-0747">Spliceosome</keyword>
<dbReference type="FunFam" id="3.40.50.620:FF:000187">
    <property type="entry name" value="Probable FAD synthetase"/>
    <property type="match status" value="1"/>
</dbReference>
<dbReference type="InterPro" id="IPR014729">
    <property type="entry name" value="Rossmann-like_a/b/a_fold"/>
</dbReference>
<evidence type="ECO:0000256" key="2">
    <source>
        <dbReference type="ARBA" id="ARBA00022723"/>
    </source>
</evidence>
<dbReference type="Gene3D" id="3.40.50.620">
    <property type="entry name" value="HUPs"/>
    <property type="match status" value="1"/>
</dbReference>
<proteinExistence type="inferred from homology"/>
<evidence type="ECO:0000256" key="3">
    <source>
        <dbReference type="ARBA" id="ARBA00022728"/>
    </source>
</evidence>
<dbReference type="GO" id="GO:0003676">
    <property type="term" value="F:nucleic acid binding"/>
    <property type="evidence" value="ECO:0007669"/>
    <property type="project" value="InterPro"/>
</dbReference>
<dbReference type="GO" id="GO:0003824">
    <property type="term" value="F:catalytic activity"/>
    <property type="evidence" value="ECO:0007669"/>
    <property type="project" value="InterPro"/>
</dbReference>
<keyword evidence="2" id="KW-0479">Metal-binding</keyword>
<dbReference type="EMBL" id="JABWAD010000061">
    <property type="protein sequence ID" value="KAF6062845.1"/>
    <property type="molecule type" value="Genomic_DNA"/>
</dbReference>
<keyword evidence="6" id="KW-0508">mRNA splicing</keyword>
<accession>A0A8H6BV14</accession>
<dbReference type="Proteomes" id="UP000536275">
    <property type="component" value="Unassembled WGS sequence"/>
</dbReference>
<gene>
    <name evidence="10" type="ORF">FOB64_005887</name>
</gene>
<feature type="compositionally biased region" description="Acidic residues" evidence="8">
    <location>
        <begin position="182"/>
        <end position="196"/>
    </location>
</feature>
<evidence type="ECO:0000313" key="10">
    <source>
        <dbReference type="EMBL" id="KAF6062845.1"/>
    </source>
</evidence>
<dbReference type="InterPro" id="IPR031781">
    <property type="entry name" value="SF3A2_dom"/>
</dbReference>